<sequence length="151" mass="17350">MTGLWKKLNLKGQSPIHIVNAPESFEKELKQLKNVSVRSRFTAASKVSFTICFVTTQKQIEKAAKNLKGTKGEDPVVWFAYPKKSSKKYECDFDRDRGWESIGKAGFEGVRMVAIDEDWSALRFRRVEHIKTLKRNPKMALSAEGKKRTKR</sequence>
<reference evidence="1 2" key="1">
    <citation type="submission" date="2020-03" db="EMBL/GenBank/DDBJ databases">
        <title>Metabolic flexibility allows generalist bacteria to become dominant in a frequently disturbed ecosystem.</title>
        <authorList>
            <person name="Chen Y.-J."/>
            <person name="Leung P.M."/>
            <person name="Bay S.K."/>
            <person name="Hugenholtz P."/>
            <person name="Kessler A.J."/>
            <person name="Shelley G."/>
            <person name="Waite D.W."/>
            <person name="Cook P.L."/>
            <person name="Greening C."/>
        </authorList>
    </citation>
    <scope>NUCLEOTIDE SEQUENCE [LARGE SCALE GENOMIC DNA]</scope>
    <source>
        <strain evidence="1">SS_bin_28</strain>
    </source>
</reference>
<dbReference type="AlphaFoldDB" id="A0A7Y2H2S4"/>
<gene>
    <name evidence="1" type="ORF">HKN21_11245</name>
</gene>
<proteinExistence type="predicted"/>
<accession>A0A7Y2H2S4</accession>
<organism evidence="1 2">
    <name type="scientific">Eiseniibacteriota bacterium</name>
    <dbReference type="NCBI Taxonomy" id="2212470"/>
    <lineage>
        <taxon>Bacteria</taxon>
        <taxon>Candidatus Eiseniibacteriota</taxon>
    </lineage>
</organism>
<comment type="caution">
    <text evidence="1">The sequence shown here is derived from an EMBL/GenBank/DDBJ whole genome shotgun (WGS) entry which is preliminary data.</text>
</comment>
<evidence type="ECO:0000313" key="2">
    <source>
        <dbReference type="Proteomes" id="UP000547674"/>
    </source>
</evidence>
<name>A0A7Y2H2S4_UNCEI</name>
<dbReference type="EMBL" id="JABDJR010000451">
    <property type="protein sequence ID" value="NNF07326.1"/>
    <property type="molecule type" value="Genomic_DNA"/>
</dbReference>
<evidence type="ECO:0000313" key="1">
    <source>
        <dbReference type="EMBL" id="NNF07326.1"/>
    </source>
</evidence>
<dbReference type="Proteomes" id="UP000547674">
    <property type="component" value="Unassembled WGS sequence"/>
</dbReference>
<evidence type="ECO:0008006" key="3">
    <source>
        <dbReference type="Google" id="ProtNLM"/>
    </source>
</evidence>
<protein>
    <recommendedName>
        <fullName evidence="3">DUF3052 family protein</fullName>
    </recommendedName>
</protein>